<dbReference type="InterPro" id="IPR036666">
    <property type="entry name" value="HHA_sf"/>
</dbReference>
<dbReference type="InterPro" id="IPR007985">
    <property type="entry name" value="Hemolysn_expr_modulating_HHA"/>
</dbReference>
<sequence length="69" mass="8384">MQMQKQDWLLKLRRVSEITTLEKIIQRKEDTLSQEDLIVFYSASDHRLAEIIAGKYFDKVPSHMWRYVR</sequence>
<name>A0AAE4EBS6_9ENTR</name>
<dbReference type="SUPFAM" id="SSF68989">
    <property type="entry name" value="Hemolysin expression modulating protein HHA"/>
    <property type="match status" value="1"/>
</dbReference>
<gene>
    <name evidence="2" type="ORF">PTZ61_23260</name>
</gene>
<reference evidence="2" key="1">
    <citation type="submission" date="2023-02" db="EMBL/GenBank/DDBJ databases">
        <title>NDM-1 &amp; ACT-7 co producing ST 133 Enterobacter.</title>
        <authorList>
            <person name="Halder G."/>
            <person name="Chaudhuri B."/>
            <person name="Dutta S."/>
        </authorList>
    </citation>
    <scope>NUCLEOTIDE SEQUENCE</scope>
    <source>
        <strain evidence="2">PEER 323</strain>
    </source>
</reference>
<evidence type="ECO:0000256" key="1">
    <source>
        <dbReference type="ARBA" id="ARBA00010526"/>
    </source>
</evidence>
<dbReference type="EMBL" id="JARDRS010000022">
    <property type="protein sequence ID" value="MDS0021604.1"/>
    <property type="molecule type" value="Genomic_DNA"/>
</dbReference>
<organism evidence="2 3">
    <name type="scientific">Enterobacter hormaechei subsp. steigerwaltii</name>
    <dbReference type="NCBI Taxonomy" id="299766"/>
    <lineage>
        <taxon>Bacteria</taxon>
        <taxon>Pseudomonadati</taxon>
        <taxon>Pseudomonadota</taxon>
        <taxon>Gammaproteobacteria</taxon>
        <taxon>Enterobacterales</taxon>
        <taxon>Enterobacteriaceae</taxon>
        <taxon>Enterobacter</taxon>
        <taxon>Enterobacter cloacae complex</taxon>
    </lineage>
</organism>
<dbReference type="AlphaFoldDB" id="A0AAE4EBS6"/>
<comment type="caution">
    <text evidence="2">The sequence shown here is derived from an EMBL/GenBank/DDBJ whole genome shotgun (WGS) entry which is preliminary data.</text>
</comment>
<dbReference type="Pfam" id="PF05321">
    <property type="entry name" value="HHA"/>
    <property type="match status" value="1"/>
</dbReference>
<evidence type="ECO:0000313" key="2">
    <source>
        <dbReference type="EMBL" id="MDS0021604.1"/>
    </source>
</evidence>
<accession>A0AAE4EBS6</accession>
<proteinExistence type="inferred from homology"/>
<comment type="similarity">
    <text evidence="1">Belongs to the Hha/YmoA/Cnu family.</text>
</comment>
<dbReference type="Gene3D" id="1.20.1280.40">
    <property type="entry name" value="HHA"/>
    <property type="match status" value="1"/>
</dbReference>
<evidence type="ECO:0000313" key="3">
    <source>
        <dbReference type="Proteomes" id="UP001182277"/>
    </source>
</evidence>
<protein>
    <submittedName>
        <fullName evidence="2">Hha/YmoA family nucleoid-associated regulatory protein</fullName>
    </submittedName>
</protein>
<dbReference type="Proteomes" id="UP001182277">
    <property type="component" value="Unassembled WGS sequence"/>
</dbReference>